<evidence type="ECO:0000313" key="2">
    <source>
        <dbReference type="Proteomes" id="UP000236724"/>
    </source>
</evidence>
<dbReference type="AlphaFoldDB" id="A0A1H6F8I1"/>
<dbReference type="Proteomes" id="UP000236724">
    <property type="component" value="Unassembled WGS sequence"/>
</dbReference>
<organism evidence="1 2">
    <name type="scientific">Candidatus Venteria ishoeyi</name>
    <dbReference type="NCBI Taxonomy" id="1899563"/>
    <lineage>
        <taxon>Bacteria</taxon>
        <taxon>Pseudomonadati</taxon>
        <taxon>Pseudomonadota</taxon>
        <taxon>Gammaproteobacteria</taxon>
        <taxon>Thiotrichales</taxon>
        <taxon>Thiotrichaceae</taxon>
        <taxon>Venteria</taxon>
    </lineage>
</organism>
<accession>A0A1H6F8I1</accession>
<reference evidence="1 2" key="1">
    <citation type="submission" date="2016-10" db="EMBL/GenBank/DDBJ databases">
        <authorList>
            <person name="de Groot N.N."/>
        </authorList>
    </citation>
    <scope>NUCLEOTIDE SEQUENCE [LARGE SCALE GENOMIC DNA]</scope>
    <source>
        <strain evidence="1">MBHS1</strain>
    </source>
</reference>
<name>A0A1H6F8I1_9GAMM</name>
<sequence>MYSRQYRKISSGIIDQETNKKFIEQYGKSISIMSKPDSISFHFAIMEVETWWLSMYTLFEKINPILTVDYIYEKIGINLKEEDIEECVFHPFIKLKQLMESIDKTYDKKYGEVEAITSYITVNDIESGISDNRCASLYAFYSELRSFII</sequence>
<proteinExistence type="predicted"/>
<protein>
    <submittedName>
        <fullName evidence="1">Uncharacterized protein</fullName>
    </submittedName>
</protein>
<keyword evidence="2" id="KW-1185">Reference proteome</keyword>
<gene>
    <name evidence="1" type="ORF">MBHS_01239</name>
</gene>
<dbReference type="EMBL" id="FMSV02000219">
    <property type="protein sequence ID" value="SEH05386.1"/>
    <property type="molecule type" value="Genomic_DNA"/>
</dbReference>
<evidence type="ECO:0000313" key="1">
    <source>
        <dbReference type="EMBL" id="SEH05386.1"/>
    </source>
</evidence>